<dbReference type="EMBL" id="AP018165">
    <property type="protein sequence ID" value="BAX96595.1"/>
    <property type="molecule type" value="Genomic_DNA"/>
</dbReference>
<dbReference type="AlphaFoldDB" id="A0A1Z4EUG9"/>
<accession>A0A1Z4EUG9</accession>
<dbReference type="Proteomes" id="UP000217954">
    <property type="component" value="Chromosome"/>
</dbReference>
<keyword evidence="2" id="KW-1185">Reference proteome</keyword>
<organism evidence="1 2">
    <name type="scientific">[Mycobacterium] stephanolepidis</name>
    <dbReference type="NCBI Taxonomy" id="1520670"/>
    <lineage>
        <taxon>Bacteria</taxon>
        <taxon>Bacillati</taxon>
        <taxon>Actinomycetota</taxon>
        <taxon>Actinomycetes</taxon>
        <taxon>Mycobacteriales</taxon>
        <taxon>Mycobacteriaceae</taxon>
        <taxon>Mycobacteroides</taxon>
    </lineage>
</organism>
<protein>
    <recommendedName>
        <fullName evidence="3">FHA domain-containing protein</fullName>
    </recommendedName>
</protein>
<evidence type="ECO:0000313" key="1">
    <source>
        <dbReference type="EMBL" id="BAX96595.1"/>
    </source>
</evidence>
<sequence length="152" mass="15986">MPEVVPDEGEAPVIVSLVDAAVHMYASAIDTLPEPSDAEYGERVAVVLSGLRKLEGAISKAAGRSRVTPSVIVALSGVRHRYDDLMKDAANSPSATLGQRLYTARRRARLTAQETANGAGLKVGFLTAVESEEQVTEDEAAKIKDLIAALGG</sequence>
<gene>
    <name evidence="1" type="ORF">MSTE_01266</name>
</gene>
<dbReference type="KEGG" id="mste:MSTE_01266"/>
<reference evidence="2" key="1">
    <citation type="journal article" date="2017" name="Genome Announc.">
        <title>Complete Genome Sequence of Mycobacterium stephanolepidis.</title>
        <authorList>
            <person name="Fukano H."/>
            <person name="Yoshida M."/>
            <person name="Katayama Y."/>
            <person name="Omatsu T."/>
            <person name="Mizutani T."/>
            <person name="Kurata O."/>
            <person name="Wada S."/>
            <person name="Hoshino Y."/>
        </authorList>
    </citation>
    <scope>NUCLEOTIDE SEQUENCE [LARGE SCALE GENOMIC DNA]</scope>
    <source>
        <strain evidence="2">NJB0901</strain>
    </source>
</reference>
<proteinExistence type="predicted"/>
<evidence type="ECO:0000313" key="2">
    <source>
        <dbReference type="Proteomes" id="UP000217954"/>
    </source>
</evidence>
<name>A0A1Z4EUG9_9MYCO</name>
<reference evidence="1 2" key="2">
    <citation type="journal article" date="2017" name="Int. J. Syst. Evol. Microbiol.">
        <title>Mycobacterium stephanolepidis sp. nov., a rapidly growing species related to Mycobacterium chelonae, isolated from marine teleost fish, Stephanolepis cirrhifer.</title>
        <authorList>
            <person name="Fukano H."/>
            <person name="Wada S."/>
            <person name="Kurata O."/>
            <person name="Katayama K."/>
            <person name="Fujiwara N."/>
            <person name="Hoshino Y."/>
        </authorList>
    </citation>
    <scope>NUCLEOTIDE SEQUENCE [LARGE SCALE GENOMIC DNA]</scope>
    <source>
        <strain evidence="1 2">NJB0901</strain>
    </source>
</reference>
<evidence type="ECO:0008006" key="3">
    <source>
        <dbReference type="Google" id="ProtNLM"/>
    </source>
</evidence>